<feature type="domain" description="Carboxymuconolactone decarboxylase-like" evidence="2">
    <location>
        <begin position="35"/>
        <end position="119"/>
    </location>
</feature>
<dbReference type="RefSeq" id="WP_207978290.1">
    <property type="nucleotide sequence ID" value="NZ_CAMITN010000001.1"/>
</dbReference>
<dbReference type="PANTHER" id="PTHR33570">
    <property type="entry name" value="4-CARBOXYMUCONOLACTONE DECARBOXYLASE FAMILY PROTEIN"/>
    <property type="match status" value="1"/>
</dbReference>
<dbReference type="GO" id="GO:0051920">
    <property type="term" value="F:peroxiredoxin activity"/>
    <property type="evidence" value="ECO:0007669"/>
    <property type="project" value="InterPro"/>
</dbReference>
<dbReference type="AlphaFoldDB" id="A0A7U0N4G5"/>
<dbReference type="InterPro" id="IPR029032">
    <property type="entry name" value="AhpD-like"/>
</dbReference>
<dbReference type="InterPro" id="IPR052512">
    <property type="entry name" value="4CMD/NDH-1_regulator"/>
</dbReference>
<reference evidence="3 4" key="1">
    <citation type="submission" date="2021-01" db="EMBL/GenBank/DDBJ databases">
        <title>Chromosome sequence of Serratia proteamaculans strain 94 rif-r, isolated from spoiled beef.</title>
        <authorList>
            <person name="Zaytseva Y.V."/>
            <person name="Iablokov S.N."/>
            <person name="Klyukina A."/>
        </authorList>
    </citation>
    <scope>NUCLEOTIDE SEQUENCE [LARGE SCALE GENOMIC DNA]</scope>
    <source>
        <strain evidence="3 4">94 rif-r</strain>
    </source>
</reference>
<evidence type="ECO:0000313" key="4">
    <source>
        <dbReference type="Proteomes" id="UP000596176"/>
    </source>
</evidence>
<dbReference type="SUPFAM" id="SSF69118">
    <property type="entry name" value="AhpD-like"/>
    <property type="match status" value="1"/>
</dbReference>
<organism evidence="3 4">
    <name type="scientific">Serratia proteamaculans</name>
    <dbReference type="NCBI Taxonomy" id="28151"/>
    <lineage>
        <taxon>Bacteria</taxon>
        <taxon>Pseudomonadati</taxon>
        <taxon>Pseudomonadota</taxon>
        <taxon>Gammaproteobacteria</taxon>
        <taxon>Enterobacterales</taxon>
        <taxon>Yersiniaceae</taxon>
        <taxon>Serratia</taxon>
    </lineage>
</organism>
<dbReference type="Gene3D" id="1.20.1290.10">
    <property type="entry name" value="AhpD-like"/>
    <property type="match status" value="1"/>
</dbReference>
<feature type="signal peptide" evidence="1">
    <location>
        <begin position="1"/>
        <end position="21"/>
    </location>
</feature>
<dbReference type="EMBL" id="CP068391">
    <property type="protein sequence ID" value="QQX52332.1"/>
    <property type="molecule type" value="Genomic_DNA"/>
</dbReference>
<evidence type="ECO:0000256" key="1">
    <source>
        <dbReference type="SAM" id="SignalP"/>
    </source>
</evidence>
<protein>
    <submittedName>
        <fullName evidence="3">Carboxymuconolactone decarboxylase family protein</fullName>
    </submittedName>
</protein>
<dbReference type="Proteomes" id="UP000596176">
    <property type="component" value="Chromosome"/>
</dbReference>
<dbReference type="PANTHER" id="PTHR33570:SF9">
    <property type="entry name" value="BLL4600 PROTEIN"/>
    <property type="match status" value="1"/>
</dbReference>
<name>A0A7U0N4G5_SERPR</name>
<feature type="chain" id="PRO_5030573940" evidence="1">
    <location>
        <begin position="22"/>
        <end position="260"/>
    </location>
</feature>
<feature type="domain" description="Carboxymuconolactone decarboxylase-like" evidence="2">
    <location>
        <begin position="163"/>
        <end position="247"/>
    </location>
</feature>
<sequence length="260" mass="27854">MKYFAATALSLSMAISGSAGAETPDSEERVKSVSPALAKFQRDTLQGDLWQRPALSPRDRSVITVAAVIARNQTALMTEQFNLALDNGVTAAELSEIITHLAFYTGWGNAMAAVAAAREVYQQRGISAAELPVADPQRLPLDEVAEGLRVSAVENAVGSEQFPGLVAYTTDVLFHDLWLRPALAPRDRSLVTVSALVANGQVAQITFHLNKAMDNGLTQQQAGEVMAHLAFYVGWPNAMSAVPVAKEVFAKRSSVSSVTR</sequence>
<evidence type="ECO:0000313" key="3">
    <source>
        <dbReference type="EMBL" id="QQX52332.1"/>
    </source>
</evidence>
<gene>
    <name evidence="3" type="ORF">JKX24_19425</name>
</gene>
<keyword evidence="1" id="KW-0732">Signal</keyword>
<accession>A0A7U0N4G5</accession>
<dbReference type="InterPro" id="IPR003779">
    <property type="entry name" value="CMD-like"/>
</dbReference>
<proteinExistence type="predicted"/>
<evidence type="ECO:0000259" key="2">
    <source>
        <dbReference type="Pfam" id="PF02627"/>
    </source>
</evidence>
<dbReference type="Pfam" id="PF02627">
    <property type="entry name" value="CMD"/>
    <property type="match status" value="2"/>
</dbReference>